<proteinExistence type="predicted"/>
<dbReference type="SMART" id="SM00891">
    <property type="entry name" value="ERCC4"/>
    <property type="match status" value="1"/>
</dbReference>
<dbReference type="InterPro" id="IPR011335">
    <property type="entry name" value="Restrct_endonuc-II-like"/>
</dbReference>
<feature type="domain" description="ERCC4" evidence="2">
    <location>
        <begin position="120"/>
        <end position="200"/>
    </location>
</feature>
<dbReference type="EMBL" id="CP136137">
    <property type="protein sequence ID" value="WYY09074.1"/>
    <property type="molecule type" value="Genomic_DNA"/>
</dbReference>
<sequence>MFSGGGEGESTYLVRIPLGPRGIVLKVRDTWPGPAKVYCHRAEGWPEGAEIVEALPVKSVSRRGAAIDLVVDRARQSRSQFVITRARGRGMIFWQSRQTAKQARPNVALPTARAHGAVLDIVVDTGERYAWKFGHQQANVAKRKLRVGDYGVFVGDELVAGIERKSMADLASSLLAGKLDYALAEMSELFRAAVVVEAPYSQVFKQEHAAGASLAEAVAEAQIRFPKVPIVFCDNRSLAQEWSYRWLGAAVHEYSQRLGTDSVVATIAEGPAASPAEIRAWAAAQGLAVPARGRIPGAIRTAWEQRNG</sequence>
<dbReference type="Proteomes" id="UP001479933">
    <property type="component" value="Chromosome"/>
</dbReference>
<dbReference type="Pfam" id="PF02732">
    <property type="entry name" value="ERCC4"/>
    <property type="match status" value="1"/>
</dbReference>
<dbReference type="Pfam" id="PF23359">
    <property type="entry name" value="Lsr2_DNA-bd"/>
    <property type="match status" value="1"/>
</dbReference>
<evidence type="ECO:0000259" key="2">
    <source>
        <dbReference type="SMART" id="SM00891"/>
    </source>
</evidence>
<gene>
    <name evidence="3" type="ORF">RVF87_08475</name>
</gene>
<protein>
    <submittedName>
        <fullName evidence="3">ERCC4 domain-containing protein</fullName>
    </submittedName>
</protein>
<name>A0ABZ2U9V4_9ACTN</name>
<dbReference type="RefSeq" id="WP_341264542.1">
    <property type="nucleotide sequence ID" value="NZ_CP136137.1"/>
</dbReference>
<dbReference type="Gene3D" id="4.10.320.10">
    <property type="entry name" value="E3-binding domain"/>
    <property type="match status" value="1"/>
</dbReference>
<accession>A0ABZ2U9V4</accession>
<organism evidence="3 4">
    <name type="scientific">Gordonia hydrophobica</name>
    <dbReference type="NCBI Taxonomy" id="40516"/>
    <lineage>
        <taxon>Bacteria</taxon>
        <taxon>Bacillati</taxon>
        <taxon>Actinomycetota</taxon>
        <taxon>Actinomycetes</taxon>
        <taxon>Mycobacteriales</taxon>
        <taxon>Gordoniaceae</taxon>
        <taxon>Gordonia</taxon>
    </lineage>
</organism>
<keyword evidence="1" id="KW-0238">DNA-binding</keyword>
<dbReference type="InterPro" id="IPR036625">
    <property type="entry name" value="E3-bd_dom_sf"/>
</dbReference>
<dbReference type="Gene3D" id="3.40.50.10130">
    <property type="match status" value="1"/>
</dbReference>
<reference evidence="3 4" key="1">
    <citation type="journal article" date="2023" name="Virus Evol.">
        <title>Computational host range prediction-The good, the bad, and the ugly.</title>
        <authorList>
            <person name="Howell A.A."/>
            <person name="Versoza C.J."/>
            <person name="Pfeifer S.P."/>
        </authorList>
    </citation>
    <scope>NUCLEOTIDE SEQUENCE [LARGE SCALE GENOMIC DNA]</scope>
    <source>
        <strain evidence="3 4">1610/1b</strain>
    </source>
</reference>
<evidence type="ECO:0000256" key="1">
    <source>
        <dbReference type="ARBA" id="ARBA00023125"/>
    </source>
</evidence>
<dbReference type="SUPFAM" id="SSF52980">
    <property type="entry name" value="Restriction endonuclease-like"/>
    <property type="match status" value="1"/>
</dbReference>
<evidence type="ECO:0000313" key="3">
    <source>
        <dbReference type="EMBL" id="WYY09074.1"/>
    </source>
</evidence>
<evidence type="ECO:0000313" key="4">
    <source>
        <dbReference type="Proteomes" id="UP001479933"/>
    </source>
</evidence>
<dbReference type="InterPro" id="IPR006166">
    <property type="entry name" value="ERCC4_domain"/>
</dbReference>
<dbReference type="InterPro" id="IPR055370">
    <property type="entry name" value="Lsr2_DNA-bd"/>
</dbReference>
<keyword evidence="4" id="KW-1185">Reference proteome</keyword>